<dbReference type="Pfam" id="PF08240">
    <property type="entry name" value="ADH_N"/>
    <property type="match status" value="1"/>
</dbReference>
<dbReference type="Gene3D" id="3.90.180.10">
    <property type="entry name" value="Medium-chain alcohol dehydrogenases, catalytic domain"/>
    <property type="match status" value="1"/>
</dbReference>
<gene>
    <name evidence="4" type="ORF">MSEDJ_44380</name>
</gene>
<keyword evidence="1" id="KW-0521">NADP</keyword>
<proteinExistence type="predicted"/>
<keyword evidence="2" id="KW-0560">Oxidoreductase</keyword>
<dbReference type="SUPFAM" id="SSF51735">
    <property type="entry name" value="NAD(P)-binding Rossmann-fold domains"/>
    <property type="match status" value="1"/>
</dbReference>
<dbReference type="GO" id="GO:0070402">
    <property type="term" value="F:NADPH binding"/>
    <property type="evidence" value="ECO:0007669"/>
    <property type="project" value="TreeGrafter"/>
</dbReference>
<dbReference type="GO" id="GO:0016651">
    <property type="term" value="F:oxidoreductase activity, acting on NAD(P)H"/>
    <property type="evidence" value="ECO:0007669"/>
    <property type="project" value="TreeGrafter"/>
</dbReference>
<reference evidence="4 5" key="1">
    <citation type="journal article" date="2019" name="Emerg. Microbes Infect.">
        <title>Comprehensive subspecies identification of 175 nontuberculous mycobacteria species based on 7547 genomic profiles.</title>
        <authorList>
            <person name="Matsumoto Y."/>
            <person name="Kinjo T."/>
            <person name="Motooka D."/>
            <person name="Nabeya D."/>
            <person name="Jung N."/>
            <person name="Uechi K."/>
            <person name="Horii T."/>
            <person name="Iida T."/>
            <person name="Fujita J."/>
            <person name="Nakamura S."/>
        </authorList>
    </citation>
    <scope>NUCLEOTIDE SEQUENCE [LARGE SCALE GENOMIC DNA]</scope>
    <source>
        <strain evidence="4 5">JCM 17899</strain>
    </source>
</reference>
<dbReference type="InterPro" id="IPR013154">
    <property type="entry name" value="ADH-like_N"/>
</dbReference>
<dbReference type="SMART" id="SM00829">
    <property type="entry name" value="PKS_ER"/>
    <property type="match status" value="1"/>
</dbReference>
<dbReference type="KEGG" id="msei:MSEDJ_44380"/>
<dbReference type="Pfam" id="PF00107">
    <property type="entry name" value="ADH_zinc_N"/>
    <property type="match status" value="1"/>
</dbReference>
<sequence>MTSPANTATTQWPAVGPVPTTMRAVAFHEFGGPDVLRVDEVPTPRPGSGEVLIRIAAVSVGRLLDLVARSGRHPYATFTFPHVLGAEHTGVVAAVGDDVTGFTIGDRVATFPVLTDPSCPMVTSGFAELSPTARIIGTHLSGAYADYIAVPATNVSAVPDGMSPADAVALALAGVVAMNQFTRAGLAPGQRVVVQGASSALGSTTALLARHLGARVIVTSRDEAKRTRLRELGFDAVLQASSTSFADDVRDVFDGHGADIVVDNLGDPLVWTHGMDALAAGGAMVSSGAFLGRTVPVDLQRLYSFGQRVIGVRSGNLDAAQRLWEEAAAGFRSVVDRTFPLTEAPRAHEYVEASANVGRVALLTEPDA</sequence>
<evidence type="ECO:0000256" key="1">
    <source>
        <dbReference type="ARBA" id="ARBA00022857"/>
    </source>
</evidence>
<dbReference type="InterPro" id="IPR020843">
    <property type="entry name" value="ER"/>
</dbReference>
<dbReference type="InterPro" id="IPR011032">
    <property type="entry name" value="GroES-like_sf"/>
</dbReference>
<dbReference type="SUPFAM" id="SSF50129">
    <property type="entry name" value="GroES-like"/>
    <property type="match status" value="1"/>
</dbReference>
<dbReference type="PANTHER" id="PTHR48106:SF18">
    <property type="entry name" value="QUINONE OXIDOREDUCTASE PIG3"/>
    <property type="match status" value="1"/>
</dbReference>
<feature type="domain" description="Enoyl reductase (ER)" evidence="3">
    <location>
        <begin position="31"/>
        <end position="362"/>
    </location>
</feature>
<dbReference type="EMBL" id="AP022588">
    <property type="protein sequence ID" value="BBY30342.1"/>
    <property type="molecule type" value="Genomic_DNA"/>
</dbReference>
<dbReference type="InterPro" id="IPR013149">
    <property type="entry name" value="ADH-like_C"/>
</dbReference>
<organism evidence="4 5">
    <name type="scientific">Mycolicibacterium sediminis</name>
    <dbReference type="NCBI Taxonomy" id="1286180"/>
    <lineage>
        <taxon>Bacteria</taxon>
        <taxon>Bacillati</taxon>
        <taxon>Actinomycetota</taxon>
        <taxon>Actinomycetes</taxon>
        <taxon>Mycobacteriales</taxon>
        <taxon>Mycobacteriaceae</taxon>
        <taxon>Mycolicibacterium</taxon>
    </lineage>
</organism>
<dbReference type="InterPro" id="IPR036291">
    <property type="entry name" value="NAD(P)-bd_dom_sf"/>
</dbReference>
<dbReference type="AlphaFoldDB" id="A0A7I7QVM8"/>
<name>A0A7I7QVM8_9MYCO</name>
<keyword evidence="5" id="KW-1185">Reference proteome</keyword>
<evidence type="ECO:0000313" key="4">
    <source>
        <dbReference type="EMBL" id="BBY30342.1"/>
    </source>
</evidence>
<evidence type="ECO:0000259" key="3">
    <source>
        <dbReference type="SMART" id="SM00829"/>
    </source>
</evidence>
<evidence type="ECO:0000313" key="5">
    <source>
        <dbReference type="Proteomes" id="UP000467193"/>
    </source>
</evidence>
<dbReference type="RefSeq" id="WP_246230757.1">
    <property type="nucleotide sequence ID" value="NZ_AP022588.1"/>
</dbReference>
<evidence type="ECO:0000256" key="2">
    <source>
        <dbReference type="ARBA" id="ARBA00023002"/>
    </source>
</evidence>
<protein>
    <submittedName>
        <fullName evidence="4">Alcohol dehydrogenase</fullName>
    </submittedName>
</protein>
<dbReference type="PANTHER" id="PTHR48106">
    <property type="entry name" value="QUINONE OXIDOREDUCTASE PIG3-RELATED"/>
    <property type="match status" value="1"/>
</dbReference>
<accession>A0A7I7QVM8</accession>
<dbReference type="Proteomes" id="UP000467193">
    <property type="component" value="Chromosome"/>
</dbReference>